<dbReference type="Proteomes" id="UP000236345">
    <property type="component" value="Unassembled WGS sequence"/>
</dbReference>
<feature type="domain" description="Tlde1" evidence="1">
    <location>
        <begin position="24"/>
        <end position="151"/>
    </location>
</feature>
<dbReference type="OrthoDB" id="6490254at2"/>
<gene>
    <name evidence="2" type="ORF">COO59_07570</name>
</gene>
<dbReference type="AlphaFoldDB" id="A0A2K1QBE8"/>
<dbReference type="Pfam" id="PF10908">
    <property type="entry name" value="Tlde1_dom"/>
    <property type="match status" value="1"/>
</dbReference>
<evidence type="ECO:0000259" key="1">
    <source>
        <dbReference type="Pfam" id="PF10908"/>
    </source>
</evidence>
<proteinExistence type="predicted"/>
<name>A0A2K1QBE8_9GAMM</name>
<organism evidence="2 3">
    <name type="scientific">Mixta theicola</name>
    <dbReference type="NCBI Taxonomy" id="1458355"/>
    <lineage>
        <taxon>Bacteria</taxon>
        <taxon>Pseudomonadati</taxon>
        <taxon>Pseudomonadota</taxon>
        <taxon>Gammaproteobacteria</taxon>
        <taxon>Enterobacterales</taxon>
        <taxon>Erwiniaceae</taxon>
        <taxon>Mixta</taxon>
    </lineage>
</organism>
<comment type="caution">
    <text evidence="2">The sequence shown here is derived from an EMBL/GenBank/DDBJ whole genome shotgun (WGS) entry which is preliminary data.</text>
</comment>
<accession>A0A2K1QBE8</accession>
<reference evidence="3" key="1">
    <citation type="submission" date="2017-09" db="EMBL/GenBank/DDBJ databases">
        <authorList>
            <person name="Palmer M."/>
            <person name="Steenkamp E.T."/>
            <person name="Coetzee M.P."/>
            <person name="Avontuur J.R."/>
            <person name="Van Zyl E."/>
            <person name="Chan W.-Y."/>
            <person name="Blom J."/>
            <person name="Venter S.N."/>
        </authorList>
    </citation>
    <scope>NUCLEOTIDE SEQUENCE [LARGE SCALE GENOMIC DNA]</scope>
    <source>
        <strain evidence="3">QC88-366</strain>
    </source>
</reference>
<dbReference type="InterPro" id="IPR021225">
    <property type="entry name" value="Tlde1_dom"/>
</dbReference>
<sequence length="167" mass="18861">MALYGKFVINEAQFAPLIMYGVGTFMAFSGDQNCRNQSSCISVPDKGPLPPGKYWIVDRPRGGKLGQLWLSIKDNMTFMMKHSLNHNEWFALYRDDTNIDDFTWVSGVKRGLFRLHPLGPSQTPKGCITFQHHSDFMMLRNALLNTSTVPINTTGLHAYGYINVVTI</sequence>
<dbReference type="RefSeq" id="WP_103059200.1">
    <property type="nucleotide sequence ID" value="NZ_BSOF01000007.1"/>
</dbReference>
<keyword evidence="3" id="KW-1185">Reference proteome</keyword>
<dbReference type="EMBL" id="NWUO01000004">
    <property type="protein sequence ID" value="PNS12353.1"/>
    <property type="molecule type" value="Genomic_DNA"/>
</dbReference>
<evidence type="ECO:0000313" key="2">
    <source>
        <dbReference type="EMBL" id="PNS12353.1"/>
    </source>
</evidence>
<protein>
    <recommendedName>
        <fullName evidence="1">Tlde1 domain-containing protein</fullName>
    </recommendedName>
</protein>
<evidence type="ECO:0000313" key="3">
    <source>
        <dbReference type="Proteomes" id="UP000236345"/>
    </source>
</evidence>